<dbReference type="EMBL" id="LWDL01000031">
    <property type="protein sequence ID" value="OQW49777.1"/>
    <property type="molecule type" value="Genomic_DNA"/>
</dbReference>
<evidence type="ECO:0000256" key="10">
    <source>
        <dbReference type="ARBA" id="ARBA00022840"/>
    </source>
</evidence>
<evidence type="ECO:0000256" key="8">
    <source>
        <dbReference type="ARBA" id="ARBA00022695"/>
    </source>
</evidence>
<dbReference type="SUPFAM" id="SSF55821">
    <property type="entry name" value="YrdC/RibB"/>
    <property type="match status" value="1"/>
</dbReference>
<evidence type="ECO:0000256" key="7">
    <source>
        <dbReference type="ARBA" id="ARBA00022694"/>
    </source>
</evidence>
<dbReference type="GO" id="GO:0008033">
    <property type="term" value="P:tRNA processing"/>
    <property type="evidence" value="ECO:0007669"/>
    <property type="project" value="UniProtKB-KW"/>
</dbReference>
<evidence type="ECO:0000256" key="14">
    <source>
        <dbReference type="PIRSR" id="PIRSR004930-1"/>
    </source>
</evidence>
<evidence type="ECO:0000256" key="1">
    <source>
        <dbReference type="ARBA" id="ARBA00004496"/>
    </source>
</evidence>
<evidence type="ECO:0000256" key="6">
    <source>
        <dbReference type="ARBA" id="ARBA00022679"/>
    </source>
</evidence>
<feature type="domain" description="YrdC-like" evidence="15">
    <location>
        <begin position="15"/>
        <end position="202"/>
    </location>
</feature>
<dbReference type="STRING" id="1827387.A4S15_02750"/>
<feature type="binding site" evidence="14">
    <location>
        <position position="235"/>
    </location>
    <ligand>
        <name>ATP</name>
        <dbReference type="ChEBI" id="CHEBI:30616"/>
    </ligand>
</feature>
<dbReference type="PANTHER" id="PTHR17490:SF16">
    <property type="entry name" value="THREONYLCARBAMOYL-AMP SYNTHASE"/>
    <property type="match status" value="1"/>
</dbReference>
<dbReference type="InterPro" id="IPR010923">
    <property type="entry name" value="T(6)A37_SUA5"/>
</dbReference>
<dbReference type="AlphaFoldDB" id="A0A1W9HRA0"/>
<dbReference type="NCBIfam" id="TIGR00057">
    <property type="entry name" value="L-threonylcarbamoyladenylate synthase"/>
    <property type="match status" value="1"/>
</dbReference>
<evidence type="ECO:0000256" key="2">
    <source>
        <dbReference type="ARBA" id="ARBA00007663"/>
    </source>
</evidence>
<feature type="binding site" evidence="14">
    <location>
        <position position="144"/>
    </location>
    <ligand>
        <name>ATP</name>
        <dbReference type="ChEBI" id="CHEBI:30616"/>
    </ligand>
</feature>
<dbReference type="Pfam" id="PF03481">
    <property type="entry name" value="Sua5_C"/>
    <property type="match status" value="1"/>
</dbReference>
<dbReference type="GO" id="GO:0006450">
    <property type="term" value="P:regulation of translational fidelity"/>
    <property type="evidence" value="ECO:0007669"/>
    <property type="project" value="TreeGrafter"/>
</dbReference>
<organism evidence="16 17">
    <name type="scientific">Candidatus Raskinella chloraquaticus</name>
    <dbReference type="NCBI Taxonomy" id="1951219"/>
    <lineage>
        <taxon>Bacteria</taxon>
        <taxon>Pseudomonadati</taxon>
        <taxon>Pseudomonadota</taxon>
        <taxon>Alphaproteobacteria</taxon>
        <taxon>Hyphomicrobiales</taxon>
        <taxon>Phreatobacteraceae</taxon>
        <taxon>Candidatus Raskinella</taxon>
    </lineage>
</organism>
<sequence length="326" mass="33656">MTVTAPSRIMDGDNDLAIAEAARIVRTGQLVGLPTETVYGVAGDATSSQAIARIYAAKGRPTFNPLIVHVASLDDARCHGVFSPALETLAQRFWPGPLTLVMPVRLDSPVAELARAGLPTVALRVPAHPVARAVIERAGRPLAAPSANRSGHVTATEARHVAQDLGSAVQLILDGGTRSLGLESTILTEIEGKIVQLRAGALTRDKITAVLGYPVSAAETGGDGPLAPGMLAKHYAPEKRLRLDAVFPYPGEAFLGFGALPPHLSALAPSLTLSASGDLTEAAANLFAYLRALDGGTGAAIAVAPIPHEGLGEAINDRLARAALGR</sequence>
<dbReference type="PROSITE" id="PS51163">
    <property type="entry name" value="YRDC"/>
    <property type="match status" value="1"/>
</dbReference>
<feature type="binding site" evidence="14">
    <location>
        <position position="120"/>
    </location>
    <ligand>
        <name>ATP</name>
        <dbReference type="ChEBI" id="CHEBI:30616"/>
    </ligand>
</feature>
<evidence type="ECO:0000256" key="4">
    <source>
        <dbReference type="ARBA" id="ARBA00015492"/>
    </source>
</evidence>
<dbReference type="GO" id="GO:0005737">
    <property type="term" value="C:cytoplasm"/>
    <property type="evidence" value="ECO:0007669"/>
    <property type="project" value="UniProtKB-SubCell"/>
</dbReference>
<keyword evidence="7 13" id="KW-0819">tRNA processing</keyword>
<dbReference type="InterPro" id="IPR050156">
    <property type="entry name" value="TC-AMP_synthase_SUA5"/>
</dbReference>
<dbReference type="Pfam" id="PF01300">
    <property type="entry name" value="Sua5_yciO_yrdC"/>
    <property type="match status" value="1"/>
</dbReference>
<evidence type="ECO:0000259" key="15">
    <source>
        <dbReference type="PROSITE" id="PS51163"/>
    </source>
</evidence>
<gene>
    <name evidence="16" type="ORF">A4S15_02750</name>
</gene>
<keyword evidence="6 13" id="KW-0808">Transferase</keyword>
<dbReference type="PANTHER" id="PTHR17490">
    <property type="entry name" value="SUA5"/>
    <property type="match status" value="1"/>
</dbReference>
<keyword evidence="8 13" id="KW-0548">Nucleotidyltransferase</keyword>
<dbReference type="GO" id="GO:0000049">
    <property type="term" value="F:tRNA binding"/>
    <property type="evidence" value="ECO:0007669"/>
    <property type="project" value="TreeGrafter"/>
</dbReference>
<evidence type="ECO:0000256" key="5">
    <source>
        <dbReference type="ARBA" id="ARBA00022490"/>
    </source>
</evidence>
<feature type="binding site" evidence="14">
    <location>
        <position position="37"/>
    </location>
    <ligand>
        <name>L-threonine</name>
        <dbReference type="ChEBI" id="CHEBI:57926"/>
    </ligand>
</feature>
<evidence type="ECO:0000256" key="13">
    <source>
        <dbReference type="PIRNR" id="PIRNR004930"/>
    </source>
</evidence>
<dbReference type="InterPro" id="IPR005145">
    <property type="entry name" value="Sua5_C"/>
</dbReference>
<keyword evidence="5 13" id="KW-0963">Cytoplasm</keyword>
<feature type="binding site" evidence="14">
    <location>
        <position position="146"/>
    </location>
    <ligand>
        <name>ATP</name>
        <dbReference type="ChEBI" id="CHEBI:30616"/>
    </ligand>
</feature>
<evidence type="ECO:0000256" key="9">
    <source>
        <dbReference type="ARBA" id="ARBA00022741"/>
    </source>
</evidence>
<feature type="binding site" evidence="14">
    <location>
        <position position="198"/>
    </location>
    <ligand>
        <name>ATP</name>
        <dbReference type="ChEBI" id="CHEBI:30616"/>
    </ligand>
</feature>
<evidence type="ECO:0000313" key="16">
    <source>
        <dbReference type="EMBL" id="OQW49777.1"/>
    </source>
</evidence>
<proteinExistence type="inferred from homology"/>
<dbReference type="PIRSF" id="PIRSF004930">
    <property type="entry name" value="Tln_factor_SUA5"/>
    <property type="match status" value="1"/>
</dbReference>
<dbReference type="EC" id="2.7.7.87" evidence="3 13"/>
<feature type="binding site" evidence="14">
    <location>
        <position position="124"/>
    </location>
    <ligand>
        <name>L-threonine</name>
        <dbReference type="ChEBI" id="CHEBI:57926"/>
    </ligand>
</feature>
<comment type="subcellular location">
    <subcellularLocation>
        <location evidence="1 13">Cytoplasm</location>
    </subcellularLocation>
</comment>
<comment type="catalytic activity">
    <reaction evidence="12 13">
        <text>L-threonine + hydrogencarbonate + ATP = L-threonylcarbamoyladenylate + diphosphate + H2O</text>
        <dbReference type="Rhea" id="RHEA:36407"/>
        <dbReference type="ChEBI" id="CHEBI:15377"/>
        <dbReference type="ChEBI" id="CHEBI:17544"/>
        <dbReference type="ChEBI" id="CHEBI:30616"/>
        <dbReference type="ChEBI" id="CHEBI:33019"/>
        <dbReference type="ChEBI" id="CHEBI:57926"/>
        <dbReference type="ChEBI" id="CHEBI:73682"/>
        <dbReference type="EC" id="2.7.7.87"/>
    </reaction>
</comment>
<comment type="caution">
    <text evidence="16">The sequence shown here is derived from an EMBL/GenBank/DDBJ whole genome shotgun (WGS) entry which is preliminary data.</text>
</comment>
<feature type="binding site" evidence="14">
    <location>
        <position position="64"/>
    </location>
    <ligand>
        <name>ATP</name>
        <dbReference type="ChEBI" id="CHEBI:30616"/>
    </ligand>
</feature>
<accession>A0A1W9HRA0</accession>
<keyword evidence="9 13" id="KW-0547">Nucleotide-binding</keyword>
<dbReference type="InterPro" id="IPR006070">
    <property type="entry name" value="Sua5-like_dom"/>
</dbReference>
<dbReference type="InterPro" id="IPR017945">
    <property type="entry name" value="DHBP_synth_RibB-like_a/b_dom"/>
</dbReference>
<feature type="binding site" evidence="14">
    <location>
        <position position="69"/>
    </location>
    <ligand>
        <name>L-threonine</name>
        <dbReference type="ChEBI" id="CHEBI:57926"/>
    </ligand>
</feature>
<evidence type="ECO:0000256" key="12">
    <source>
        <dbReference type="ARBA" id="ARBA00048366"/>
    </source>
</evidence>
<keyword evidence="10 13" id="KW-0067">ATP-binding</keyword>
<evidence type="ECO:0000256" key="11">
    <source>
        <dbReference type="ARBA" id="ARBA00029774"/>
    </source>
</evidence>
<dbReference type="GO" id="GO:0061710">
    <property type="term" value="F:L-threonylcarbamoyladenylate synthase"/>
    <property type="evidence" value="ECO:0007669"/>
    <property type="project" value="UniProtKB-EC"/>
</dbReference>
<comment type="function">
    <text evidence="13">Required for the formation of a threonylcarbamoyl group on adenosine at position 37 (t(6)A37) in tRNAs that read codons beginning with adenine.</text>
</comment>
<feature type="binding site" evidence="14">
    <location>
        <position position="184"/>
    </location>
    <ligand>
        <name>L-threonine</name>
        <dbReference type="ChEBI" id="CHEBI:57926"/>
    </ligand>
</feature>
<dbReference type="InterPro" id="IPR038385">
    <property type="entry name" value="Sua5/YwlC_C"/>
</dbReference>
<name>A0A1W9HRA0_9HYPH</name>
<evidence type="ECO:0000313" key="17">
    <source>
        <dbReference type="Proteomes" id="UP000192872"/>
    </source>
</evidence>
<comment type="similarity">
    <text evidence="2 13">Belongs to the SUA5 family.</text>
</comment>
<protein>
    <recommendedName>
        <fullName evidence="4 13">Threonylcarbamoyl-AMP synthase</fullName>
        <shortName evidence="13">TC-AMP synthase</shortName>
        <ecNumber evidence="3 13">2.7.7.87</ecNumber>
    </recommendedName>
    <alternativeName>
        <fullName evidence="11 13">L-threonylcarbamoyladenylate synthase</fullName>
    </alternativeName>
</protein>
<dbReference type="Gene3D" id="3.40.50.11030">
    <property type="entry name" value="Threonylcarbamoyl-AMP synthase, C-terminal domain"/>
    <property type="match status" value="1"/>
</dbReference>
<dbReference type="GO" id="GO:0003725">
    <property type="term" value="F:double-stranded RNA binding"/>
    <property type="evidence" value="ECO:0007669"/>
    <property type="project" value="UniProtKB-UniRule"/>
</dbReference>
<dbReference type="Proteomes" id="UP000192872">
    <property type="component" value="Unassembled WGS sequence"/>
</dbReference>
<reference evidence="16 17" key="1">
    <citation type="journal article" date="2017" name="Water Res.">
        <title>Comammox in drinking water systems.</title>
        <authorList>
            <person name="Wang Y."/>
            <person name="Ma L."/>
            <person name="Mao Y."/>
            <person name="Jiang X."/>
            <person name="Xia Y."/>
            <person name="Yu K."/>
            <person name="Li B."/>
            <person name="Zhang T."/>
        </authorList>
    </citation>
    <scope>NUCLEOTIDE SEQUENCE [LARGE SCALE GENOMIC DNA]</scope>
    <source>
        <strain evidence="16">SG_bin8</strain>
    </source>
</reference>
<feature type="binding site" evidence="14">
    <location>
        <position position="60"/>
    </location>
    <ligand>
        <name>ATP</name>
        <dbReference type="ChEBI" id="CHEBI:30616"/>
    </ligand>
</feature>
<evidence type="ECO:0000256" key="3">
    <source>
        <dbReference type="ARBA" id="ARBA00012584"/>
    </source>
</evidence>
<dbReference type="GO" id="GO:0005524">
    <property type="term" value="F:ATP binding"/>
    <property type="evidence" value="ECO:0007669"/>
    <property type="project" value="UniProtKB-UniRule"/>
</dbReference>
<dbReference type="Gene3D" id="3.90.870.10">
    <property type="entry name" value="DHBP synthase"/>
    <property type="match status" value="1"/>
</dbReference>